<evidence type="ECO:0000313" key="2">
    <source>
        <dbReference type="EMBL" id="PSN75141.1"/>
    </source>
</evidence>
<feature type="region of interest" description="Disordered" evidence="1">
    <location>
        <begin position="76"/>
        <end position="105"/>
    </location>
</feature>
<sequence length="746" mass="81396">MAPYFASQQRHTRHKHLYQFLDIRNSVRNSVHSLKLPDSLTLPKPGGDSPDSISTTLTLELDAIPNLPLPRDSFSRTSAVPQPLQCHKPPNEPPLSNANGGTATPLPGRKTLLGRIRPLGHRPAKRGLPPTPAPLFPMPRSHPTIRYTPPAHPAQPILARATDSILDFCINDAAIKPLTEEPGDRNKRLPKDPPPADLNERLPADAPPDDAPLPQTQSPPAPSAVAQPAQLPSFPRPTPPRPRRPPPPPIAHPARPIHPAATQVQVQDPDQRNRSAGPHALLVSQDLKVWEAHGVAQWKMTRWTPLVDEQKGVKRPQGLEQGRKGARRKARSTVRGREGAVQRMGSRRRGGRKRESVYVAEQANVKRAKRGREKALADLARKREAGQRRLAVEKEGSPLVHVELAVQAGDVENAVSEVTTPKECLEAEETPKDHSSAKSVTIVITSPVTQEQGPREVPWRDKPIIQPDSPDSPEALASPAPDAGDERAAEEPLTPPLAESPSTSKSIPTTPETPKTPPPPPPPLPTTEALLRHPAIDPLPLRSPSPPTRPLFRRSLSTPPSDLTLPAKPNTPSTLKKRRPRTHSAASSLLNSYHKERLRTLITRSPDKPSPPHHLTPPSLTPVSLHPCPASPSPGSPHSSRSIPICPTHYANPLSDATVTSRETLAELQFAGIRERIRNEVEENQYNTRPAARGTIFGGVAAMGGDKRRNRASSVGEWKSRGVGEVDERMDAVRRKFEELGLMMEG</sequence>
<evidence type="ECO:0000313" key="3">
    <source>
        <dbReference type="Proteomes" id="UP000240883"/>
    </source>
</evidence>
<protein>
    <submittedName>
        <fullName evidence="2">Uncharacterized protein</fullName>
    </submittedName>
</protein>
<name>A0A2T2PBV1_CORCC</name>
<feature type="compositionally biased region" description="Pro residues" evidence="1">
    <location>
        <begin position="234"/>
        <end position="251"/>
    </location>
</feature>
<organism evidence="2 3">
    <name type="scientific">Corynespora cassiicola Philippines</name>
    <dbReference type="NCBI Taxonomy" id="1448308"/>
    <lineage>
        <taxon>Eukaryota</taxon>
        <taxon>Fungi</taxon>
        <taxon>Dikarya</taxon>
        <taxon>Ascomycota</taxon>
        <taxon>Pezizomycotina</taxon>
        <taxon>Dothideomycetes</taxon>
        <taxon>Pleosporomycetidae</taxon>
        <taxon>Pleosporales</taxon>
        <taxon>Corynesporascaceae</taxon>
        <taxon>Corynespora</taxon>
    </lineage>
</organism>
<feature type="region of interest" description="Disordered" evidence="1">
    <location>
        <begin position="120"/>
        <end position="152"/>
    </location>
</feature>
<dbReference type="Proteomes" id="UP000240883">
    <property type="component" value="Unassembled WGS sequence"/>
</dbReference>
<feature type="region of interest" description="Disordered" evidence="1">
    <location>
        <begin position="417"/>
        <end position="643"/>
    </location>
</feature>
<feature type="compositionally biased region" description="Basic and acidic residues" evidence="1">
    <location>
        <begin position="453"/>
        <end position="463"/>
    </location>
</feature>
<feature type="compositionally biased region" description="Basic residues" evidence="1">
    <location>
        <begin position="324"/>
        <end position="334"/>
    </location>
</feature>
<feature type="compositionally biased region" description="Basic and acidic residues" evidence="1">
    <location>
        <begin position="423"/>
        <end position="436"/>
    </location>
</feature>
<reference evidence="2 3" key="1">
    <citation type="journal article" date="2018" name="Front. Microbiol.">
        <title>Genome-Wide Analysis of Corynespora cassiicola Leaf Fall Disease Putative Effectors.</title>
        <authorList>
            <person name="Lopez D."/>
            <person name="Ribeiro S."/>
            <person name="Label P."/>
            <person name="Fumanal B."/>
            <person name="Venisse J.S."/>
            <person name="Kohler A."/>
            <person name="de Oliveira R.R."/>
            <person name="Labutti K."/>
            <person name="Lipzen A."/>
            <person name="Lail K."/>
            <person name="Bauer D."/>
            <person name="Ohm R.A."/>
            <person name="Barry K.W."/>
            <person name="Spatafora J."/>
            <person name="Grigoriev I.V."/>
            <person name="Martin F.M."/>
            <person name="Pujade-Renaud V."/>
        </authorList>
    </citation>
    <scope>NUCLEOTIDE SEQUENCE [LARGE SCALE GENOMIC DNA]</scope>
    <source>
        <strain evidence="2 3">Philippines</strain>
    </source>
</reference>
<feature type="compositionally biased region" description="Basic and acidic residues" evidence="1">
    <location>
        <begin position="179"/>
        <end position="191"/>
    </location>
</feature>
<feature type="compositionally biased region" description="Polar residues" evidence="1">
    <location>
        <begin position="437"/>
        <end position="452"/>
    </location>
</feature>
<proteinExistence type="predicted"/>
<keyword evidence="3" id="KW-1185">Reference proteome</keyword>
<gene>
    <name evidence="2" type="ORF">BS50DRAFT_671369</name>
</gene>
<feature type="compositionally biased region" description="Low complexity" evidence="1">
    <location>
        <begin position="223"/>
        <end position="233"/>
    </location>
</feature>
<feature type="compositionally biased region" description="Low complexity" evidence="1">
    <location>
        <begin position="500"/>
        <end position="513"/>
    </location>
</feature>
<evidence type="ECO:0000256" key="1">
    <source>
        <dbReference type="SAM" id="MobiDB-lite"/>
    </source>
</evidence>
<accession>A0A2T2PBV1</accession>
<feature type="region of interest" description="Disordered" evidence="1">
    <location>
        <begin position="311"/>
        <end position="356"/>
    </location>
</feature>
<dbReference type="EMBL" id="KZ678128">
    <property type="protein sequence ID" value="PSN75141.1"/>
    <property type="molecule type" value="Genomic_DNA"/>
</dbReference>
<feature type="compositionally biased region" description="Pro residues" evidence="1">
    <location>
        <begin position="205"/>
        <end position="222"/>
    </location>
</feature>
<dbReference type="AlphaFoldDB" id="A0A2T2PBV1"/>
<feature type="region of interest" description="Disordered" evidence="1">
    <location>
        <begin position="179"/>
        <end position="255"/>
    </location>
</feature>
<feature type="compositionally biased region" description="Pro residues" evidence="1">
    <location>
        <begin position="514"/>
        <end position="525"/>
    </location>
</feature>